<name>A0AAE0APR3_9ROSI</name>
<evidence type="ECO:0000313" key="1">
    <source>
        <dbReference type="EMBL" id="KAK3221322.1"/>
    </source>
</evidence>
<gene>
    <name evidence="1" type="ORF">Dsin_008347</name>
</gene>
<dbReference type="EMBL" id="JANJYJ010000003">
    <property type="protein sequence ID" value="KAK3221322.1"/>
    <property type="molecule type" value="Genomic_DNA"/>
</dbReference>
<sequence>MRLASSTPLCNRYSISLRHCRAALLASSTSSRNRRCFTITTGIMDIFSVTSVPMAGSLLLLMRMLNQSEIVIDAGLIYQVWQLIVGLYQIDVAHVKHIAASGIGPGKSSHLTLH</sequence>
<keyword evidence="2" id="KW-1185">Reference proteome</keyword>
<dbReference type="Proteomes" id="UP001281410">
    <property type="component" value="Unassembled WGS sequence"/>
</dbReference>
<proteinExistence type="predicted"/>
<evidence type="ECO:0000313" key="2">
    <source>
        <dbReference type="Proteomes" id="UP001281410"/>
    </source>
</evidence>
<organism evidence="1 2">
    <name type="scientific">Dipteronia sinensis</name>
    <dbReference type="NCBI Taxonomy" id="43782"/>
    <lineage>
        <taxon>Eukaryota</taxon>
        <taxon>Viridiplantae</taxon>
        <taxon>Streptophyta</taxon>
        <taxon>Embryophyta</taxon>
        <taxon>Tracheophyta</taxon>
        <taxon>Spermatophyta</taxon>
        <taxon>Magnoliopsida</taxon>
        <taxon>eudicotyledons</taxon>
        <taxon>Gunneridae</taxon>
        <taxon>Pentapetalae</taxon>
        <taxon>rosids</taxon>
        <taxon>malvids</taxon>
        <taxon>Sapindales</taxon>
        <taxon>Sapindaceae</taxon>
        <taxon>Hippocastanoideae</taxon>
        <taxon>Acereae</taxon>
        <taxon>Dipteronia</taxon>
    </lineage>
</organism>
<reference evidence="1" key="1">
    <citation type="journal article" date="2023" name="Plant J.">
        <title>Genome sequences and population genomics provide insights into the demographic history, inbreeding, and mutation load of two 'living fossil' tree species of Dipteronia.</title>
        <authorList>
            <person name="Feng Y."/>
            <person name="Comes H.P."/>
            <person name="Chen J."/>
            <person name="Zhu S."/>
            <person name="Lu R."/>
            <person name="Zhang X."/>
            <person name="Li P."/>
            <person name="Qiu J."/>
            <person name="Olsen K.M."/>
            <person name="Qiu Y."/>
        </authorList>
    </citation>
    <scope>NUCLEOTIDE SEQUENCE</scope>
    <source>
        <strain evidence="1">NBL</strain>
    </source>
</reference>
<comment type="caution">
    <text evidence="1">The sequence shown here is derived from an EMBL/GenBank/DDBJ whole genome shotgun (WGS) entry which is preliminary data.</text>
</comment>
<dbReference type="AlphaFoldDB" id="A0AAE0APR3"/>
<accession>A0AAE0APR3</accession>
<protein>
    <submittedName>
        <fullName evidence="1">Uncharacterized protein</fullName>
    </submittedName>
</protein>